<organism evidence="2 3">
    <name type="scientific">Fusarium duplospermum</name>
    <dbReference type="NCBI Taxonomy" id="1325734"/>
    <lineage>
        <taxon>Eukaryota</taxon>
        <taxon>Fungi</taxon>
        <taxon>Dikarya</taxon>
        <taxon>Ascomycota</taxon>
        <taxon>Pezizomycotina</taxon>
        <taxon>Sordariomycetes</taxon>
        <taxon>Hypocreomycetidae</taxon>
        <taxon>Hypocreales</taxon>
        <taxon>Nectriaceae</taxon>
        <taxon>Fusarium</taxon>
        <taxon>Fusarium solani species complex</taxon>
    </lineage>
</organism>
<comment type="caution">
    <text evidence="2">The sequence shown here is derived from an EMBL/GenBank/DDBJ whole genome shotgun (WGS) entry which is preliminary data.</text>
</comment>
<feature type="region of interest" description="Disordered" evidence="1">
    <location>
        <begin position="106"/>
        <end position="129"/>
    </location>
</feature>
<evidence type="ECO:0000313" key="3">
    <source>
        <dbReference type="Proteomes" id="UP000288168"/>
    </source>
</evidence>
<accession>A0A428QDL3</accession>
<dbReference type="EMBL" id="NKCI01000039">
    <property type="protein sequence ID" value="RSL63397.1"/>
    <property type="molecule type" value="Genomic_DNA"/>
</dbReference>
<evidence type="ECO:0000256" key="1">
    <source>
        <dbReference type="SAM" id="MobiDB-lite"/>
    </source>
</evidence>
<dbReference type="Proteomes" id="UP000288168">
    <property type="component" value="Unassembled WGS sequence"/>
</dbReference>
<name>A0A428QDL3_9HYPO</name>
<reference evidence="2 3" key="1">
    <citation type="submission" date="2017-06" db="EMBL/GenBank/DDBJ databases">
        <title>Comparative genomic analysis of Ambrosia Fusariam Clade fungi.</title>
        <authorList>
            <person name="Stajich J.E."/>
            <person name="Carrillo J."/>
            <person name="Kijimoto T."/>
            <person name="Eskalen A."/>
            <person name="O'Donnell K."/>
            <person name="Kasson M."/>
        </authorList>
    </citation>
    <scope>NUCLEOTIDE SEQUENCE [LARGE SCALE GENOMIC DNA]</scope>
    <source>
        <strain evidence="2 3">NRRL62584</strain>
    </source>
</reference>
<dbReference type="AlphaFoldDB" id="A0A428QDL3"/>
<proteinExistence type="predicted"/>
<evidence type="ECO:0000313" key="2">
    <source>
        <dbReference type="EMBL" id="RSL63397.1"/>
    </source>
</evidence>
<gene>
    <name evidence="2" type="ORF">CEP54_005217</name>
</gene>
<sequence>MKVLDTDLVPRVPRVLRKHMFIVVKHEVHIQPWTCKGAAIIMSLDVTSTPYFTQPAAKTRHWAALGADLAHQPSSDSRRASPGPDWRATPGLGLYACISIHKTTPQATRRRSPVMNGVDRYVSTSEARE</sequence>
<protein>
    <submittedName>
        <fullName evidence="2">Uncharacterized protein</fullName>
    </submittedName>
</protein>
<keyword evidence="3" id="KW-1185">Reference proteome</keyword>